<dbReference type="InterPro" id="IPR001533">
    <property type="entry name" value="Pterin_deHydtase"/>
</dbReference>
<dbReference type="GO" id="GO:0006729">
    <property type="term" value="P:tetrahydrobiopterin biosynthetic process"/>
    <property type="evidence" value="ECO:0007669"/>
    <property type="project" value="InterPro"/>
</dbReference>
<dbReference type="PANTHER" id="PTHR12599:SF0">
    <property type="entry name" value="PTERIN-4-ALPHA-CARBINOLAMINE DEHYDRATASE"/>
    <property type="match status" value="1"/>
</dbReference>
<sequence>MSTPEVRALKPTEIIMALSQISGWGLSGDGDNIAIEKTFEFAEHTHALLFVNSVGWLSEKLNHHPELVLTYKRCVVRWSTHDVRGLSRLDFEAATQTDALLAAKA</sequence>
<keyword evidence="3 4" id="KW-0456">Lyase</keyword>
<dbReference type="PANTHER" id="PTHR12599">
    <property type="entry name" value="PTERIN-4-ALPHA-CARBINOLAMINE DEHYDRATASE"/>
    <property type="match status" value="1"/>
</dbReference>
<proteinExistence type="inferred from homology"/>
<name>A0A2T7U9A6_9BURK</name>
<keyword evidence="6" id="KW-1185">Reference proteome</keyword>
<comment type="catalytic activity">
    <reaction evidence="1 4">
        <text>(4aS,6R)-4a-hydroxy-L-erythro-5,6,7,8-tetrahydrobiopterin = (6R)-L-erythro-6,7-dihydrobiopterin + H2O</text>
        <dbReference type="Rhea" id="RHEA:11920"/>
        <dbReference type="ChEBI" id="CHEBI:15377"/>
        <dbReference type="ChEBI" id="CHEBI:15642"/>
        <dbReference type="ChEBI" id="CHEBI:43120"/>
        <dbReference type="EC" id="4.2.1.96"/>
    </reaction>
</comment>
<dbReference type="EMBL" id="LFYT02000033">
    <property type="protein sequence ID" value="PVE41276.1"/>
    <property type="molecule type" value="Genomic_DNA"/>
</dbReference>
<evidence type="ECO:0000256" key="3">
    <source>
        <dbReference type="ARBA" id="ARBA00023239"/>
    </source>
</evidence>
<evidence type="ECO:0000256" key="2">
    <source>
        <dbReference type="ARBA" id="ARBA00006472"/>
    </source>
</evidence>
<dbReference type="RefSeq" id="WP_053170158.1">
    <property type="nucleotide sequence ID" value="NZ_LFYT02000033.1"/>
</dbReference>
<dbReference type="Gene3D" id="3.30.1360.20">
    <property type="entry name" value="Transcriptional coactivator/pterin dehydratase"/>
    <property type="match status" value="1"/>
</dbReference>
<dbReference type="Proteomes" id="UP000037507">
    <property type="component" value="Unassembled WGS sequence"/>
</dbReference>
<accession>A0A2T7U9A6</accession>
<dbReference type="Pfam" id="PF01329">
    <property type="entry name" value="Pterin_4a"/>
    <property type="match status" value="1"/>
</dbReference>
<dbReference type="OrthoDB" id="9794987at2"/>
<dbReference type="SUPFAM" id="SSF55248">
    <property type="entry name" value="PCD-like"/>
    <property type="match status" value="1"/>
</dbReference>
<dbReference type="EC" id="4.2.1.96" evidence="4"/>
<reference evidence="5" key="1">
    <citation type="submission" date="2017-04" db="EMBL/GenBank/DDBJ databases">
        <title>Unexpected and diverse lifestyles within the genus Limnohabitans.</title>
        <authorList>
            <person name="Kasalicky V."/>
            <person name="Mehrshad M."/>
            <person name="Andrei S.-A."/>
            <person name="Salcher M."/>
            <person name="Kratochvilova H."/>
            <person name="Simek K."/>
            <person name="Ghai R."/>
        </authorList>
    </citation>
    <scope>NUCLEOTIDE SEQUENCE [LARGE SCALE GENOMIC DNA]</scope>
    <source>
        <strain evidence="5">II-D5</strain>
    </source>
</reference>
<evidence type="ECO:0000256" key="1">
    <source>
        <dbReference type="ARBA" id="ARBA00001554"/>
    </source>
</evidence>
<evidence type="ECO:0000313" key="5">
    <source>
        <dbReference type="EMBL" id="PVE41276.1"/>
    </source>
</evidence>
<dbReference type="CDD" id="cd00488">
    <property type="entry name" value="PCD_DCoH"/>
    <property type="match status" value="1"/>
</dbReference>
<evidence type="ECO:0000256" key="4">
    <source>
        <dbReference type="HAMAP-Rule" id="MF_00434"/>
    </source>
</evidence>
<protein>
    <recommendedName>
        <fullName evidence="4">Putative pterin-4-alpha-carbinolamine dehydratase</fullName>
        <shortName evidence="4">PHS</shortName>
        <ecNumber evidence="4">4.2.1.96</ecNumber>
    </recommendedName>
    <alternativeName>
        <fullName evidence="4">4-alpha-hydroxy-tetrahydropterin dehydratase</fullName>
    </alternativeName>
    <alternativeName>
        <fullName evidence="4">Pterin carbinolamine dehydratase</fullName>
        <shortName evidence="4">PCD</shortName>
    </alternativeName>
</protein>
<dbReference type="AlphaFoldDB" id="A0A2T7U9A6"/>
<comment type="similarity">
    <text evidence="2 4">Belongs to the pterin-4-alpha-carbinolamine dehydratase family.</text>
</comment>
<evidence type="ECO:0000313" key="6">
    <source>
        <dbReference type="Proteomes" id="UP000037507"/>
    </source>
</evidence>
<organism evidence="5 6">
    <name type="scientific">Limnohabitans planktonicus II-D5</name>
    <dbReference type="NCBI Taxonomy" id="1293045"/>
    <lineage>
        <taxon>Bacteria</taxon>
        <taxon>Pseudomonadati</taxon>
        <taxon>Pseudomonadota</taxon>
        <taxon>Betaproteobacteria</taxon>
        <taxon>Burkholderiales</taxon>
        <taxon>Comamonadaceae</taxon>
        <taxon>Limnohabitans</taxon>
    </lineage>
</organism>
<dbReference type="HAMAP" id="MF_00434">
    <property type="entry name" value="Pterin_4_alpha"/>
    <property type="match status" value="1"/>
</dbReference>
<comment type="caution">
    <text evidence="5">The sequence shown here is derived from an EMBL/GenBank/DDBJ whole genome shotgun (WGS) entry which is preliminary data.</text>
</comment>
<dbReference type="STRING" id="1293045.H663_04320"/>
<dbReference type="GO" id="GO:0008124">
    <property type="term" value="F:4-alpha-hydroxytetrahydrobiopterin dehydratase activity"/>
    <property type="evidence" value="ECO:0007669"/>
    <property type="project" value="UniProtKB-UniRule"/>
</dbReference>
<dbReference type="InterPro" id="IPR036428">
    <property type="entry name" value="PCD_sf"/>
</dbReference>
<gene>
    <name evidence="5" type="ORF">H663_017890</name>
</gene>